<protein>
    <submittedName>
        <fullName evidence="2">Uncharacterized protein</fullName>
    </submittedName>
</protein>
<evidence type="ECO:0000313" key="3">
    <source>
        <dbReference type="Proteomes" id="UP000287033"/>
    </source>
</evidence>
<dbReference type="AlphaFoldDB" id="A0A401TN42"/>
<feature type="non-terminal residue" evidence="2">
    <location>
        <position position="1"/>
    </location>
</feature>
<sequence>LPEECARRALYRLELLRKVREQVLPHPQLQEHLRLCQAWPELPEWWESGRHDLELLTAVARRGLGRPACHPMDDPQLSFRLCRQRQRQRGGGGGSRSSTPVLPAPGQPPAEAEGTPRSPSQPIARPTPLDWSQEADWDSEKSSSVGSTPASLSEDSDDDEKEDKPACE</sequence>
<dbReference type="PANTHER" id="PTHR46850">
    <property type="entry name" value="CHROMODOMAIN-HELICASE-DNA-BINDING PROTEIN 9"/>
    <property type="match status" value="1"/>
</dbReference>
<gene>
    <name evidence="2" type="ORF">chiPu_0028234</name>
</gene>
<dbReference type="STRING" id="137246.A0A401TN42"/>
<feature type="compositionally biased region" description="Polar residues" evidence="1">
    <location>
        <begin position="142"/>
        <end position="151"/>
    </location>
</feature>
<evidence type="ECO:0000256" key="1">
    <source>
        <dbReference type="SAM" id="MobiDB-lite"/>
    </source>
</evidence>
<proteinExistence type="predicted"/>
<organism evidence="2 3">
    <name type="scientific">Chiloscyllium punctatum</name>
    <name type="common">Brownbanded bambooshark</name>
    <name type="synonym">Hemiscyllium punctatum</name>
    <dbReference type="NCBI Taxonomy" id="137246"/>
    <lineage>
        <taxon>Eukaryota</taxon>
        <taxon>Metazoa</taxon>
        <taxon>Chordata</taxon>
        <taxon>Craniata</taxon>
        <taxon>Vertebrata</taxon>
        <taxon>Chondrichthyes</taxon>
        <taxon>Elasmobranchii</taxon>
        <taxon>Galeomorphii</taxon>
        <taxon>Galeoidea</taxon>
        <taxon>Orectolobiformes</taxon>
        <taxon>Hemiscylliidae</taxon>
        <taxon>Chiloscyllium</taxon>
    </lineage>
</organism>
<name>A0A401TN42_CHIPU</name>
<evidence type="ECO:0000313" key="2">
    <source>
        <dbReference type="EMBL" id="GCC44008.1"/>
    </source>
</evidence>
<feature type="region of interest" description="Disordered" evidence="1">
    <location>
        <begin position="66"/>
        <end position="168"/>
    </location>
</feature>
<dbReference type="OrthoDB" id="5857104at2759"/>
<dbReference type="PANTHER" id="PTHR46850:SF1">
    <property type="entry name" value="CHROMODOMAIN-HELICASE-DNA-BINDING PROTEIN 9"/>
    <property type="match status" value="1"/>
</dbReference>
<comment type="caution">
    <text evidence="2">The sequence shown here is derived from an EMBL/GenBank/DDBJ whole genome shotgun (WGS) entry which is preliminary data.</text>
</comment>
<dbReference type="Proteomes" id="UP000287033">
    <property type="component" value="Unassembled WGS sequence"/>
</dbReference>
<dbReference type="EMBL" id="BEZZ01126542">
    <property type="protein sequence ID" value="GCC44008.1"/>
    <property type="molecule type" value="Genomic_DNA"/>
</dbReference>
<reference evidence="2 3" key="1">
    <citation type="journal article" date="2018" name="Nat. Ecol. Evol.">
        <title>Shark genomes provide insights into elasmobranch evolution and the origin of vertebrates.</title>
        <authorList>
            <person name="Hara Y"/>
            <person name="Yamaguchi K"/>
            <person name="Onimaru K"/>
            <person name="Kadota M"/>
            <person name="Koyanagi M"/>
            <person name="Keeley SD"/>
            <person name="Tatsumi K"/>
            <person name="Tanaka K"/>
            <person name="Motone F"/>
            <person name="Kageyama Y"/>
            <person name="Nozu R"/>
            <person name="Adachi N"/>
            <person name="Nishimura O"/>
            <person name="Nakagawa R"/>
            <person name="Tanegashima C"/>
            <person name="Kiyatake I"/>
            <person name="Matsumoto R"/>
            <person name="Murakumo K"/>
            <person name="Nishida K"/>
            <person name="Terakita A"/>
            <person name="Kuratani S"/>
            <person name="Sato K"/>
            <person name="Hyodo S Kuraku.S."/>
        </authorList>
    </citation>
    <scope>NUCLEOTIDE SEQUENCE [LARGE SCALE GENOMIC DNA]</scope>
</reference>
<dbReference type="InterPro" id="IPR051493">
    <property type="entry name" value="CHD"/>
</dbReference>
<accession>A0A401TN42</accession>
<keyword evidence="3" id="KW-1185">Reference proteome</keyword>